<dbReference type="CDD" id="cd07969">
    <property type="entry name" value="OBF_DNA_ligase_I"/>
    <property type="match status" value="1"/>
</dbReference>
<dbReference type="Proteomes" id="UP001634007">
    <property type="component" value="Unassembled WGS sequence"/>
</dbReference>
<dbReference type="SUPFAM" id="SSF117018">
    <property type="entry name" value="ATP-dependent DNA ligase DNA-binding domain"/>
    <property type="match status" value="1"/>
</dbReference>
<dbReference type="Gene3D" id="3.30.470.30">
    <property type="entry name" value="DNA ligase/mRNA capping enzyme"/>
    <property type="match status" value="1"/>
</dbReference>
<dbReference type="InterPro" id="IPR012310">
    <property type="entry name" value="DNA_ligase_ATP-dep_cent"/>
</dbReference>
<dbReference type="Pfam" id="PF07522">
    <property type="entry name" value="DRMBL"/>
    <property type="match status" value="1"/>
</dbReference>
<evidence type="ECO:0000256" key="7">
    <source>
        <dbReference type="ARBA" id="ARBA00022840"/>
    </source>
</evidence>
<dbReference type="SUPFAM" id="SSF50249">
    <property type="entry name" value="Nucleic acid-binding proteins"/>
    <property type="match status" value="1"/>
</dbReference>
<gene>
    <name evidence="15" type="ORF">ACJRO7_024691</name>
</gene>
<comment type="catalytic activity">
    <reaction evidence="10 11">
        <text>ATP + (deoxyribonucleotide)n-3'-hydroxyl + 5'-phospho-(deoxyribonucleotide)m = (deoxyribonucleotide)n+m + AMP + diphosphate.</text>
        <dbReference type="EC" id="6.5.1.1"/>
    </reaction>
</comment>
<dbReference type="InterPro" id="IPR011084">
    <property type="entry name" value="DRMBL"/>
</dbReference>
<keyword evidence="8 11" id="KW-0234">DNA repair</keyword>
<dbReference type="GO" id="GO:0006281">
    <property type="term" value="P:DNA repair"/>
    <property type="evidence" value="ECO:0007669"/>
    <property type="project" value="UniProtKB-KW"/>
</dbReference>
<dbReference type="EMBL" id="JBJKBG010000006">
    <property type="protein sequence ID" value="KAL3735606.1"/>
    <property type="molecule type" value="Genomic_DNA"/>
</dbReference>
<dbReference type="InterPro" id="IPR016059">
    <property type="entry name" value="DNA_ligase_ATP-dep_CS"/>
</dbReference>
<dbReference type="Gene3D" id="2.40.50.140">
    <property type="entry name" value="Nucleic acid-binding proteins"/>
    <property type="match status" value="1"/>
</dbReference>
<evidence type="ECO:0000256" key="11">
    <source>
        <dbReference type="RuleBase" id="RU000617"/>
    </source>
</evidence>
<dbReference type="CDD" id="cd16273">
    <property type="entry name" value="SNM1A-1C-like_MBL-fold"/>
    <property type="match status" value="1"/>
</dbReference>
<dbReference type="InterPro" id="IPR012340">
    <property type="entry name" value="NA-bd_OB-fold"/>
</dbReference>
<keyword evidence="3 11" id="KW-0436">Ligase</keyword>
<accession>A0ABD3KCE0</accession>
<evidence type="ECO:0000256" key="13">
    <source>
        <dbReference type="SAM" id="MobiDB-lite"/>
    </source>
</evidence>
<feature type="compositionally biased region" description="Basic residues" evidence="13">
    <location>
        <begin position="584"/>
        <end position="603"/>
    </location>
</feature>
<keyword evidence="6 11" id="KW-0227">DNA damage</keyword>
<dbReference type="InterPro" id="IPR050191">
    <property type="entry name" value="ATP-dep_DNA_ligase"/>
</dbReference>
<keyword evidence="7 11" id="KW-0067">ATP-binding</keyword>
<sequence>MASSETATPSSSFDSARLFLAAAGTPSLPLPPPSPPPSDLPASKLIPGTRFLVDAFRFAGDHSVSYFLSHFHSDHYTGLSPAWSRGVVFCSPTTSRLLIDVLGVPARLVVSLPVGEALSIDGCEVRLVDANHCPGAVMFLFKVPGGGGGEFRRYVHTGDFRFRDSMRSEPGLGEFVACDAIFLDTTYCNPKFVFPSQEESIDYVASVIERVGVENRDSAKNILFLVATYVIGKERVLLEVARRCGCKVYVDGRKMAVLRALGYSESGAFTEDESETAVHVVGWNVLGETWPYFRPNFVQMKELMVEKGYNKVVGFVPTGWTYEVKRDKFAIRKKDSFEIHLVPYSEHSNYNELREFVKFLKPKRVIPTVGSDIEKLDGKHFHRVQKLFAGLLDETANKKEFLMNFLPRSSEKENIVAGVVATASNDALMQEKEEKLSKEDHSETLDPNFFLGETTDLKKGGFEELDLVSEEREKEILQALQDCLPAWVTRDQMTGLINSSGRNLVDAVSNFYEKETEFYQQVSASASASASASSLQASFMSSSDVHSSPSAPDSVKGSASGTRSMFSKDYKLPTVQLTMTSKSPGKKKRNVSNSPKKKQKSAPKKLESSGSGQSRITRFFTKSVANSAQDGGLEANFQPCFKDDKFSSPYNDKIDQFVQIVNGDDSLRSYAASILEKTKGDIDEALDVYYSDTESRPVDNNDISFVSLASGQSVTASDGKFTAGHITLSEKSGSVAAISLERPLAEICTDFVSVPLEKYNPVEHASWRLGDPAPYIHLARTFDLVEREKGKIKVTSMLCNMFRSLLALSPEDVLPATYLCTNKIAPDHENMELNIGGSLVAAAIEDVCGVKRSKIRDMYNRLGDLGDVAQECRQTQTFLAPPPVLLIKDVFSVLKKISFQTGSGSNARKKSLIVSLMRSCREMEMKFIVRTLVRNLRIGAMMRTVLPAFAQAVVMISSLEDTSQKSEKIKSLSASILEAYNVLPSLDLIIPSLMKEGIEFSSSHLSMIPGLPIKPMLAKITDGCPSVLKLFESRAFTCEYKYDGQRAQIHKRADGSIRIFSRNGDETTSRFPDLIAIVNESCKPSAVTFILDAEVVAVDRKRGSKLMSFQELSSRERGGRDSLVSLDSIKVDICIFVFDVMFANGEQVLGFPLRERRKVLRELFNDEKKGFFEYVKEMTVDAEDSHLDREDTLTRMNLFLEDALRSSCEGIMVKSLDIDAGYSPSKRAETWLKVKRDYVDGLGDSLDLVPIGAWHGNGRKAGWYSPFLMSCYNPDTEEFQSVCRVMSGFSDSFYVEMKEFFSGDKILSKKPPYYKTAEVPDMWFSPEVVWEIRGADLTLSPVHQAAVGLVHPSRGISMRFPRFIRCVSDRNPEDCSTAADIAEMFQSQSRKMDMSSTV</sequence>
<keyword evidence="16" id="KW-1185">Reference proteome</keyword>
<feature type="region of interest" description="Disordered" evidence="13">
    <location>
        <begin position="542"/>
        <end position="565"/>
    </location>
</feature>
<keyword evidence="4" id="KW-0235">DNA replication</keyword>
<dbReference type="NCBIfam" id="TIGR00574">
    <property type="entry name" value="dnl1"/>
    <property type="match status" value="1"/>
</dbReference>
<dbReference type="CDD" id="cd07900">
    <property type="entry name" value="Adenylation_DNA_ligase_I_Euk"/>
    <property type="match status" value="1"/>
</dbReference>
<name>A0ABD3KCE0_EUCGL</name>
<dbReference type="GO" id="GO:0006260">
    <property type="term" value="P:DNA replication"/>
    <property type="evidence" value="ECO:0007669"/>
    <property type="project" value="UniProtKB-KW"/>
</dbReference>
<dbReference type="InterPro" id="IPR036866">
    <property type="entry name" value="RibonucZ/Hydroxyglut_hydro"/>
</dbReference>
<keyword evidence="5 11" id="KW-0547">Nucleotide-binding</keyword>
<evidence type="ECO:0000313" key="15">
    <source>
        <dbReference type="EMBL" id="KAL3735606.1"/>
    </source>
</evidence>
<keyword evidence="9" id="KW-0539">Nucleus</keyword>
<dbReference type="FunFam" id="3.30.470.30:FF:000002">
    <property type="entry name" value="DNA ligase"/>
    <property type="match status" value="1"/>
</dbReference>
<dbReference type="Pfam" id="PF04675">
    <property type="entry name" value="DNA_ligase_A_N"/>
    <property type="match status" value="1"/>
</dbReference>
<evidence type="ECO:0000256" key="3">
    <source>
        <dbReference type="ARBA" id="ARBA00022598"/>
    </source>
</evidence>
<evidence type="ECO:0000313" key="16">
    <source>
        <dbReference type="Proteomes" id="UP001634007"/>
    </source>
</evidence>
<evidence type="ECO:0000256" key="4">
    <source>
        <dbReference type="ARBA" id="ARBA00022705"/>
    </source>
</evidence>
<dbReference type="GO" id="GO:0006310">
    <property type="term" value="P:DNA recombination"/>
    <property type="evidence" value="ECO:0007669"/>
    <property type="project" value="UniProtKB-KW"/>
</dbReference>
<comment type="subcellular location">
    <subcellularLocation>
        <location evidence="1">Nucleus</location>
    </subcellularLocation>
</comment>
<dbReference type="PANTHER" id="PTHR45674:SF9">
    <property type="entry name" value="DNA LIGASE 3"/>
    <property type="match status" value="1"/>
</dbReference>
<dbReference type="PROSITE" id="PS00697">
    <property type="entry name" value="DNA_LIGASE_A1"/>
    <property type="match status" value="1"/>
</dbReference>
<organism evidence="15 16">
    <name type="scientific">Eucalyptus globulus</name>
    <name type="common">Tasmanian blue gum</name>
    <dbReference type="NCBI Taxonomy" id="34317"/>
    <lineage>
        <taxon>Eukaryota</taxon>
        <taxon>Viridiplantae</taxon>
        <taxon>Streptophyta</taxon>
        <taxon>Embryophyta</taxon>
        <taxon>Tracheophyta</taxon>
        <taxon>Spermatophyta</taxon>
        <taxon>Magnoliopsida</taxon>
        <taxon>eudicotyledons</taxon>
        <taxon>Gunneridae</taxon>
        <taxon>Pentapetalae</taxon>
        <taxon>rosids</taxon>
        <taxon>malvids</taxon>
        <taxon>Myrtales</taxon>
        <taxon>Myrtaceae</taxon>
        <taxon>Myrtoideae</taxon>
        <taxon>Eucalypteae</taxon>
        <taxon>Eucalyptus</taxon>
    </lineage>
</organism>
<proteinExistence type="inferred from homology"/>
<feature type="domain" description="ATP-dependent DNA ligase family profile" evidence="14">
    <location>
        <begin position="1126"/>
        <end position="1273"/>
    </location>
</feature>
<dbReference type="FunFam" id="3.40.50.12650:FF:000006">
    <property type="entry name" value="DNA ligase"/>
    <property type="match status" value="1"/>
</dbReference>
<evidence type="ECO:0000256" key="5">
    <source>
        <dbReference type="ARBA" id="ARBA00022741"/>
    </source>
</evidence>
<dbReference type="FunFam" id="2.40.50.140:FF:000220">
    <property type="entry name" value="DNA ligase"/>
    <property type="match status" value="1"/>
</dbReference>
<feature type="compositionally biased region" description="Low complexity" evidence="13">
    <location>
        <begin position="542"/>
        <end position="555"/>
    </location>
</feature>
<comment type="similarity">
    <text evidence="2 12">Belongs to the ATP-dependent DNA ligase family.</text>
</comment>
<dbReference type="Gene3D" id="3.40.50.12650">
    <property type="match status" value="1"/>
</dbReference>
<dbReference type="GO" id="GO:0005524">
    <property type="term" value="F:ATP binding"/>
    <property type="evidence" value="ECO:0007669"/>
    <property type="project" value="UniProtKB-KW"/>
</dbReference>
<dbReference type="Pfam" id="PF01068">
    <property type="entry name" value="DNA_ligase_A_M"/>
    <property type="match status" value="1"/>
</dbReference>
<dbReference type="SUPFAM" id="SSF56281">
    <property type="entry name" value="Metallo-hydrolase/oxidoreductase"/>
    <property type="match status" value="1"/>
</dbReference>
<dbReference type="GO" id="GO:0003910">
    <property type="term" value="F:DNA ligase (ATP) activity"/>
    <property type="evidence" value="ECO:0007669"/>
    <property type="project" value="UniProtKB-EC"/>
</dbReference>
<dbReference type="Gene3D" id="1.10.3260.10">
    <property type="entry name" value="DNA ligase, ATP-dependent, N-terminal domain"/>
    <property type="match status" value="1"/>
</dbReference>
<dbReference type="InterPro" id="IPR012309">
    <property type="entry name" value="DNA_ligase_ATP-dep_C"/>
</dbReference>
<dbReference type="PANTHER" id="PTHR45674">
    <property type="entry name" value="DNA LIGASE 1/3 FAMILY MEMBER"/>
    <property type="match status" value="1"/>
</dbReference>
<evidence type="ECO:0000259" key="14">
    <source>
        <dbReference type="PROSITE" id="PS50160"/>
    </source>
</evidence>
<dbReference type="InterPro" id="IPR001279">
    <property type="entry name" value="Metallo-B-lactamas"/>
</dbReference>
<dbReference type="InterPro" id="IPR036599">
    <property type="entry name" value="DNA_ligase_N_sf"/>
</dbReference>
<dbReference type="SMART" id="SM00849">
    <property type="entry name" value="Lactamase_B"/>
    <property type="match status" value="1"/>
</dbReference>
<evidence type="ECO:0000256" key="8">
    <source>
        <dbReference type="ARBA" id="ARBA00023204"/>
    </source>
</evidence>
<evidence type="ECO:0000256" key="10">
    <source>
        <dbReference type="ARBA" id="ARBA00034003"/>
    </source>
</evidence>
<evidence type="ECO:0000256" key="1">
    <source>
        <dbReference type="ARBA" id="ARBA00004123"/>
    </source>
</evidence>
<dbReference type="Gene3D" id="3.30.1490.70">
    <property type="match status" value="1"/>
</dbReference>
<dbReference type="InterPro" id="IPR000977">
    <property type="entry name" value="DNA_ligase_ATP-dep"/>
</dbReference>
<evidence type="ECO:0000256" key="9">
    <source>
        <dbReference type="ARBA" id="ARBA00023242"/>
    </source>
</evidence>
<dbReference type="PROSITE" id="PS50160">
    <property type="entry name" value="DNA_LIGASE_A3"/>
    <property type="match status" value="1"/>
</dbReference>
<dbReference type="SUPFAM" id="SSF56091">
    <property type="entry name" value="DNA ligase/mRNA capping enzyme, catalytic domain"/>
    <property type="match status" value="1"/>
</dbReference>
<evidence type="ECO:0000256" key="6">
    <source>
        <dbReference type="ARBA" id="ARBA00022763"/>
    </source>
</evidence>
<comment type="caution">
    <text evidence="15">The sequence shown here is derived from an EMBL/GenBank/DDBJ whole genome shotgun (WGS) entry which is preliminary data.</text>
</comment>
<evidence type="ECO:0000256" key="12">
    <source>
        <dbReference type="RuleBase" id="RU004196"/>
    </source>
</evidence>
<evidence type="ECO:0000256" key="2">
    <source>
        <dbReference type="ARBA" id="ARBA00007572"/>
    </source>
</evidence>
<reference evidence="15 16" key="1">
    <citation type="submission" date="2024-11" db="EMBL/GenBank/DDBJ databases">
        <title>Chromosome-level genome assembly of Eucalyptus globulus Labill. provides insights into its genome evolution.</title>
        <authorList>
            <person name="Li X."/>
        </authorList>
    </citation>
    <scope>NUCLEOTIDE SEQUENCE [LARGE SCALE GENOMIC DNA]</scope>
    <source>
        <strain evidence="15">CL2024</strain>
        <tissue evidence="15">Fresh tender leaves</tissue>
    </source>
</reference>
<dbReference type="Gene3D" id="3.60.15.10">
    <property type="entry name" value="Ribonuclease Z/Hydroxyacylglutathione hydrolase-like"/>
    <property type="match status" value="1"/>
</dbReference>
<dbReference type="EC" id="6.5.1.1" evidence="11"/>
<dbReference type="Pfam" id="PF04679">
    <property type="entry name" value="DNA_ligase_A_C"/>
    <property type="match status" value="1"/>
</dbReference>
<dbReference type="InterPro" id="IPR012308">
    <property type="entry name" value="DNA_ligase_ATP-dep_N"/>
</dbReference>
<keyword evidence="11" id="KW-0233">DNA recombination</keyword>
<dbReference type="GO" id="GO:0005634">
    <property type="term" value="C:nucleus"/>
    <property type="evidence" value="ECO:0007669"/>
    <property type="project" value="UniProtKB-SubCell"/>
</dbReference>
<protein>
    <recommendedName>
        <fullName evidence="11">DNA ligase</fullName>
        <ecNumber evidence="11">6.5.1.1</ecNumber>
    </recommendedName>
</protein>
<feature type="region of interest" description="Disordered" evidence="13">
    <location>
        <begin position="577"/>
        <end position="613"/>
    </location>
</feature>